<organism evidence="2 3">
    <name type="scientific">Coleophoma crateriformis</name>
    <dbReference type="NCBI Taxonomy" id="565419"/>
    <lineage>
        <taxon>Eukaryota</taxon>
        <taxon>Fungi</taxon>
        <taxon>Dikarya</taxon>
        <taxon>Ascomycota</taxon>
        <taxon>Pezizomycotina</taxon>
        <taxon>Leotiomycetes</taxon>
        <taxon>Helotiales</taxon>
        <taxon>Dermateaceae</taxon>
        <taxon>Coleophoma</taxon>
    </lineage>
</organism>
<feature type="compositionally biased region" description="Low complexity" evidence="1">
    <location>
        <begin position="1"/>
        <end position="14"/>
    </location>
</feature>
<proteinExistence type="predicted"/>
<name>A0A3D8QHZ1_9HELO</name>
<feature type="compositionally biased region" description="Basic and acidic residues" evidence="1">
    <location>
        <begin position="83"/>
        <end position="101"/>
    </location>
</feature>
<accession>A0A3D8QHZ1</accession>
<reference evidence="2 3" key="1">
    <citation type="journal article" date="2018" name="IMA Fungus">
        <title>IMA Genome-F 9: Draft genome sequence of Annulohypoxylon stygium, Aspergillus mulundensis, Berkeleyomyces basicola (syn. Thielaviopsis basicola), Ceratocystis smalleyi, two Cercospora beticola strains, Coleophoma cylindrospora, Fusarium fracticaudum, Phialophora cf. hyalina, and Morchella septimelata.</title>
        <authorList>
            <person name="Wingfield B.D."/>
            <person name="Bills G.F."/>
            <person name="Dong Y."/>
            <person name="Huang W."/>
            <person name="Nel W.J."/>
            <person name="Swalarsk-Parry B.S."/>
            <person name="Vaghefi N."/>
            <person name="Wilken P.M."/>
            <person name="An Z."/>
            <person name="de Beer Z.W."/>
            <person name="De Vos L."/>
            <person name="Chen L."/>
            <person name="Duong T.A."/>
            <person name="Gao Y."/>
            <person name="Hammerbacher A."/>
            <person name="Kikkert J.R."/>
            <person name="Li Y."/>
            <person name="Li H."/>
            <person name="Li K."/>
            <person name="Li Q."/>
            <person name="Liu X."/>
            <person name="Ma X."/>
            <person name="Naidoo K."/>
            <person name="Pethybridge S.J."/>
            <person name="Sun J."/>
            <person name="Steenkamp E.T."/>
            <person name="van der Nest M.A."/>
            <person name="van Wyk S."/>
            <person name="Wingfield M.J."/>
            <person name="Xiong C."/>
            <person name="Yue Q."/>
            <person name="Zhang X."/>
        </authorList>
    </citation>
    <scope>NUCLEOTIDE SEQUENCE [LARGE SCALE GENOMIC DNA]</scope>
    <source>
        <strain evidence="2 3">BP5796</strain>
    </source>
</reference>
<feature type="region of interest" description="Disordered" evidence="1">
    <location>
        <begin position="1"/>
        <end position="120"/>
    </location>
</feature>
<protein>
    <submittedName>
        <fullName evidence="2">Uncharacterized protein</fullName>
    </submittedName>
</protein>
<gene>
    <name evidence="2" type="ORF">BP5796_11210</name>
</gene>
<keyword evidence="3" id="KW-1185">Reference proteome</keyword>
<dbReference type="AlphaFoldDB" id="A0A3D8QHZ1"/>
<feature type="compositionally biased region" description="Polar residues" evidence="1">
    <location>
        <begin position="20"/>
        <end position="39"/>
    </location>
</feature>
<dbReference type="EMBL" id="PDLN01000018">
    <property type="protein sequence ID" value="RDW61318.1"/>
    <property type="molecule type" value="Genomic_DNA"/>
</dbReference>
<evidence type="ECO:0000256" key="1">
    <source>
        <dbReference type="SAM" id="MobiDB-lite"/>
    </source>
</evidence>
<dbReference type="OrthoDB" id="10331376at2759"/>
<comment type="caution">
    <text evidence="2">The sequence shown here is derived from an EMBL/GenBank/DDBJ whole genome shotgun (WGS) entry which is preliminary data.</text>
</comment>
<feature type="compositionally biased region" description="Polar residues" evidence="1">
    <location>
        <begin position="102"/>
        <end position="120"/>
    </location>
</feature>
<evidence type="ECO:0000313" key="2">
    <source>
        <dbReference type="EMBL" id="RDW61318.1"/>
    </source>
</evidence>
<evidence type="ECO:0000313" key="3">
    <source>
        <dbReference type="Proteomes" id="UP000256328"/>
    </source>
</evidence>
<sequence>MFGSNNKTTTTNNTGFLSKLRSSNRPATANKPIYTSSTRKTTGVTKKPKKTVATGPAPMSHHKAKPTMSQKIHGAATVVSGKMHNDHREVRMGEKEMEGRTTTKTSSGLFSKGNTRTTTR</sequence>
<feature type="compositionally biased region" description="Low complexity" evidence="1">
    <location>
        <begin position="40"/>
        <end position="57"/>
    </location>
</feature>
<dbReference type="Proteomes" id="UP000256328">
    <property type="component" value="Unassembled WGS sequence"/>
</dbReference>